<organism evidence="8 9">
    <name type="scientific">Hydnum rufescens UP504</name>
    <dbReference type="NCBI Taxonomy" id="1448309"/>
    <lineage>
        <taxon>Eukaryota</taxon>
        <taxon>Fungi</taxon>
        <taxon>Dikarya</taxon>
        <taxon>Basidiomycota</taxon>
        <taxon>Agaricomycotina</taxon>
        <taxon>Agaricomycetes</taxon>
        <taxon>Cantharellales</taxon>
        <taxon>Hydnaceae</taxon>
        <taxon>Hydnum</taxon>
    </lineage>
</organism>
<keyword evidence="3" id="KW-0175">Coiled coil</keyword>
<evidence type="ECO:0000313" key="8">
    <source>
        <dbReference type="EMBL" id="KAF9516272.1"/>
    </source>
</evidence>
<feature type="region of interest" description="Disordered" evidence="4">
    <location>
        <begin position="206"/>
        <end position="232"/>
    </location>
</feature>
<dbReference type="InterPro" id="IPR011989">
    <property type="entry name" value="ARM-like"/>
</dbReference>
<name>A0A9P6B2N5_9AGAM</name>
<dbReference type="Pfam" id="PF14666">
    <property type="entry name" value="RICTOR_M"/>
    <property type="match status" value="1"/>
</dbReference>
<evidence type="ECO:0008006" key="10">
    <source>
        <dbReference type="Google" id="ProtNLM"/>
    </source>
</evidence>
<dbReference type="OrthoDB" id="271111at2759"/>
<accession>A0A9P6B2N5</accession>
<feature type="compositionally biased region" description="Low complexity" evidence="4">
    <location>
        <begin position="215"/>
        <end position="230"/>
    </location>
</feature>
<dbReference type="PROSITE" id="PS50176">
    <property type="entry name" value="ARM_REPEAT"/>
    <property type="match status" value="1"/>
</dbReference>
<gene>
    <name evidence="8" type="ORF">BS47DRAFT_1315495</name>
</gene>
<dbReference type="InterPro" id="IPR011072">
    <property type="entry name" value="HR1_rho-bd"/>
</dbReference>
<feature type="region of interest" description="Disordered" evidence="4">
    <location>
        <begin position="1322"/>
        <end position="1342"/>
    </location>
</feature>
<evidence type="ECO:0000256" key="3">
    <source>
        <dbReference type="SAM" id="Coils"/>
    </source>
</evidence>
<dbReference type="Pfam" id="PF14668">
    <property type="entry name" value="RICTOR_V"/>
    <property type="match status" value="1"/>
</dbReference>
<dbReference type="SMART" id="SM01307">
    <property type="entry name" value="RICTOR_M"/>
    <property type="match status" value="1"/>
</dbReference>
<reference evidence="8" key="1">
    <citation type="journal article" date="2020" name="Nat. Commun.">
        <title>Large-scale genome sequencing of mycorrhizal fungi provides insights into the early evolution of symbiotic traits.</title>
        <authorList>
            <person name="Miyauchi S."/>
            <person name="Kiss E."/>
            <person name="Kuo A."/>
            <person name="Drula E."/>
            <person name="Kohler A."/>
            <person name="Sanchez-Garcia M."/>
            <person name="Morin E."/>
            <person name="Andreopoulos B."/>
            <person name="Barry K.W."/>
            <person name="Bonito G."/>
            <person name="Buee M."/>
            <person name="Carver A."/>
            <person name="Chen C."/>
            <person name="Cichocki N."/>
            <person name="Clum A."/>
            <person name="Culley D."/>
            <person name="Crous P.W."/>
            <person name="Fauchery L."/>
            <person name="Girlanda M."/>
            <person name="Hayes R.D."/>
            <person name="Keri Z."/>
            <person name="LaButti K."/>
            <person name="Lipzen A."/>
            <person name="Lombard V."/>
            <person name="Magnuson J."/>
            <person name="Maillard F."/>
            <person name="Murat C."/>
            <person name="Nolan M."/>
            <person name="Ohm R.A."/>
            <person name="Pangilinan J."/>
            <person name="Pereira M.F."/>
            <person name="Perotto S."/>
            <person name="Peter M."/>
            <person name="Pfister S."/>
            <person name="Riley R."/>
            <person name="Sitrit Y."/>
            <person name="Stielow J.B."/>
            <person name="Szollosi G."/>
            <person name="Zifcakova L."/>
            <person name="Stursova M."/>
            <person name="Spatafora J.W."/>
            <person name="Tedersoo L."/>
            <person name="Vaario L.M."/>
            <person name="Yamada A."/>
            <person name="Yan M."/>
            <person name="Wang P."/>
            <person name="Xu J."/>
            <person name="Bruns T."/>
            <person name="Baldrian P."/>
            <person name="Vilgalys R."/>
            <person name="Dunand C."/>
            <person name="Henrissat B."/>
            <person name="Grigoriev I.V."/>
            <person name="Hibbett D."/>
            <person name="Nagy L.G."/>
            <person name="Martin F.M."/>
        </authorList>
    </citation>
    <scope>NUCLEOTIDE SEQUENCE</scope>
    <source>
        <strain evidence="8">UP504</strain>
    </source>
</reference>
<dbReference type="SUPFAM" id="SSF46585">
    <property type="entry name" value="HR1 repeat"/>
    <property type="match status" value="1"/>
</dbReference>
<evidence type="ECO:0000256" key="1">
    <source>
        <dbReference type="ARBA" id="ARBA00008878"/>
    </source>
</evidence>
<sequence>MPTATLDNNATIVGPTNGIAAGLFSAAQSLNVGNNHGGDGGNQLPSATSTDGIPDLSGIDVQAQLDLLSNRLEVENRIKDGAENLLQVFESALSEGKDGLRRQVEAELRGAKLKISNITRKLNELRDLLPSSSRSLRKHANATGGVNRSASSSSARRLPGQVGLTRSTSNGRPREELSGQDDFKTSLAQANALIQTLISLSADKRSQTLDSNKGSLSSTPVSNSPSNAAPDMDHAQIDAMNKLVAALQRNVRVRYELNVVETVQSVLPALSDHSSKEARAAAYRTIRHVIVDPESAGRLQEQGLDLYIIRTLARDSKHGIEKEQVLKLIRALVDIGAGQREASSFNSGSLASVPISEGVMRAIIAVAEYPEDPFRLACLLTLSEIVLVDVDLVYRSGGMRVLLQALADGPHDLAPVIATALLQIIDAPRTRVYLDPDLDLQVALSGFTDAYGKGPSNLDHMRASSRVISVMLRTWSGLTYLCMDNMHAVRSLVDTLRIPSLDSREVILDTFFEVLNIKTPEWYNTFLEGRRLTMYRHREKAQTAKSRSIDAAKSDTLNIADQFIALLLLILSECGLLEALVGVLEEPDCPPNISRKATLLLGEILHTSNRVLPLSAAAAIQSLPRLFELAAEYGPSRSRQLASNAFSSIDSFNRNRARLQVSPSSSKRSRANSVEDPMRRGQRQVEQVKIQMGMQIDDKSFQSLLIETQVVLTRDHTKWNFEVLTDLIEGPLLNPKRLEEAFKATKFGRRLMSFFHPFSHRFSDIKKTRPNMRYVRLGCALLTTLIKTPEGHGIRFLSTEDQVLPQLAECFNQLDPFNGTPPADPLFSIARVEDTLTSGYFEMLGTLSKFPEGIELMEKYRLFTSFYHISELRSRDDLIKGIVENIDYTIDGHPRIVLSKALTSSYMHIRLYATKHLGQLIRDTPKANEWTLRLLLTQLYDPAIQVAELAVHFLEDVCDDPEILELVVKMQPTLDHLGDIGHPLLLKFMSTAVGFRYLYNSEYIDREMDSWFHERNYLYVVQVEVFLAKAFSPTQPANDDDLLVFDGVAPPHFYGEMAKTVLGCQVLQDKGHFMEFAEFIRQHGLEEDDFDIINKLKSVLWAVGNIGATSGGLHFLEAEDIIPIVVEIAEQSLVLSVRGTCFFVLGLISSTSQGAEVLAEYGWEATLTPLQSATGLCVPQDPAKFLHIPPWDPPPLPDRRSPPASNLSLPEREVLAAVSNLSNTVIANEAARTLARLKVRYPAFFVSIPLYCRVLYVISTQRYRLPVRRYILELFEVRLEPDVVQAIGAQMKLGYTAPGDLPPDARVSERDALGEAEQELMLGGGSLDSYDERRSQRAPPKKIESPVALVKYQGFDA</sequence>
<evidence type="ECO:0000259" key="6">
    <source>
        <dbReference type="SMART" id="SM01308"/>
    </source>
</evidence>
<dbReference type="PANTHER" id="PTHR13298:SF11">
    <property type="entry name" value="RAPAMYCIN-INSENSITIVE COMPANION OF MTOR"/>
    <property type="match status" value="1"/>
</dbReference>
<dbReference type="InterPro" id="IPR036274">
    <property type="entry name" value="HR1_rpt_sf"/>
</dbReference>
<comment type="similarity">
    <text evidence="1">Belongs to the RICTOR family.</text>
</comment>
<dbReference type="InterPro" id="IPR000225">
    <property type="entry name" value="Armadillo"/>
</dbReference>
<feature type="region of interest" description="Disordered" evidence="4">
    <location>
        <begin position="658"/>
        <end position="683"/>
    </location>
</feature>
<feature type="region of interest" description="Disordered" evidence="4">
    <location>
        <begin position="34"/>
        <end position="55"/>
    </location>
</feature>
<evidence type="ECO:0000313" key="9">
    <source>
        <dbReference type="Proteomes" id="UP000886523"/>
    </source>
</evidence>
<comment type="caution">
    <text evidence="8">The sequence shown here is derived from an EMBL/GenBank/DDBJ whole genome shotgun (WGS) entry which is preliminary data.</text>
</comment>
<dbReference type="SMART" id="SM01303">
    <property type="entry name" value="RasGEF_N_2"/>
    <property type="match status" value="1"/>
</dbReference>
<feature type="repeat" description="ARM" evidence="2">
    <location>
        <begin position="575"/>
        <end position="604"/>
    </location>
</feature>
<dbReference type="PANTHER" id="PTHR13298">
    <property type="entry name" value="CYTOSOLIC REGULATOR PIANISSIMO"/>
    <property type="match status" value="1"/>
</dbReference>
<dbReference type="InterPro" id="IPR029451">
    <property type="entry name" value="RICTOR_M"/>
</dbReference>
<evidence type="ECO:0000256" key="2">
    <source>
        <dbReference type="PROSITE-ProRule" id="PRU00259"/>
    </source>
</evidence>
<dbReference type="GO" id="GO:0038203">
    <property type="term" value="P:TORC2 signaling"/>
    <property type="evidence" value="ECO:0007669"/>
    <property type="project" value="TreeGrafter"/>
</dbReference>
<feature type="region of interest" description="Disordered" evidence="4">
    <location>
        <begin position="133"/>
        <end position="180"/>
    </location>
</feature>
<dbReference type="InterPro" id="IPR028268">
    <property type="entry name" value="Pianissimo_fam"/>
</dbReference>
<protein>
    <recommendedName>
        <fullName evidence="10">REM-1 domain-containing protein</fullName>
    </recommendedName>
</protein>
<dbReference type="SUPFAM" id="SSF48371">
    <property type="entry name" value="ARM repeat"/>
    <property type="match status" value="2"/>
</dbReference>
<dbReference type="Pfam" id="PF14663">
    <property type="entry name" value="RasGEF_N_2"/>
    <property type="match status" value="1"/>
</dbReference>
<dbReference type="Pfam" id="PF02185">
    <property type="entry name" value="HR1"/>
    <property type="match status" value="1"/>
</dbReference>
<dbReference type="GO" id="GO:0031932">
    <property type="term" value="C:TORC2 complex"/>
    <property type="evidence" value="ECO:0007669"/>
    <property type="project" value="InterPro"/>
</dbReference>
<feature type="domain" description="Rapamycin-insensitive companion of mTOR middle" evidence="5">
    <location>
        <begin position="696"/>
        <end position="923"/>
    </location>
</feature>
<dbReference type="Gene3D" id="1.25.10.10">
    <property type="entry name" value="Leucine-rich Repeat Variant"/>
    <property type="match status" value="1"/>
</dbReference>
<feature type="domain" description="Rapamycin-insensitive companion of mTOR N-terminal" evidence="6">
    <location>
        <begin position="237"/>
        <end position="613"/>
    </location>
</feature>
<dbReference type="InterPro" id="IPR028267">
    <property type="entry name" value="Pianissimo_N"/>
</dbReference>
<keyword evidence="9" id="KW-1185">Reference proteome</keyword>
<dbReference type="EMBL" id="MU128941">
    <property type="protein sequence ID" value="KAF9516272.1"/>
    <property type="molecule type" value="Genomic_DNA"/>
</dbReference>
<feature type="compositionally biased region" description="Low complexity" evidence="4">
    <location>
        <begin position="148"/>
        <end position="157"/>
    </location>
</feature>
<dbReference type="Proteomes" id="UP000886523">
    <property type="component" value="Unassembled WGS sequence"/>
</dbReference>
<feature type="coiled-coil region" evidence="3">
    <location>
        <begin position="101"/>
        <end position="128"/>
    </location>
</feature>
<evidence type="ECO:0000256" key="4">
    <source>
        <dbReference type="SAM" id="MobiDB-lite"/>
    </source>
</evidence>
<dbReference type="SMART" id="SM01308">
    <property type="entry name" value="RICTOR_N"/>
    <property type="match status" value="1"/>
</dbReference>
<dbReference type="InterPro" id="IPR029453">
    <property type="entry name" value="Rictor_IV"/>
</dbReference>
<evidence type="ECO:0000259" key="7">
    <source>
        <dbReference type="SMART" id="SM01310"/>
    </source>
</evidence>
<proteinExistence type="inferred from homology"/>
<dbReference type="Gene3D" id="1.10.287.160">
    <property type="entry name" value="HR1 repeat"/>
    <property type="match status" value="1"/>
</dbReference>
<evidence type="ECO:0000259" key="5">
    <source>
        <dbReference type="SMART" id="SM01307"/>
    </source>
</evidence>
<dbReference type="InterPro" id="IPR029452">
    <property type="entry name" value="RICTOR_V"/>
</dbReference>
<dbReference type="InterPro" id="IPR016024">
    <property type="entry name" value="ARM-type_fold"/>
</dbReference>
<feature type="domain" description="Rapamycin-insensitive companion of mTOR" evidence="7">
    <location>
        <begin position="1093"/>
        <end position="1165"/>
    </location>
</feature>
<dbReference type="SMART" id="SM01310">
    <property type="entry name" value="RICTOR_V"/>
    <property type="match status" value="1"/>
</dbReference>
<dbReference type="Pfam" id="PF14664">
    <property type="entry name" value="RICTOR_N"/>
    <property type="match status" value="1"/>
</dbReference>